<organism evidence="1 2">
    <name type="scientific">Polymorphospora lycopeni</name>
    <dbReference type="NCBI Taxonomy" id="3140240"/>
    <lineage>
        <taxon>Bacteria</taxon>
        <taxon>Bacillati</taxon>
        <taxon>Actinomycetota</taxon>
        <taxon>Actinomycetes</taxon>
        <taxon>Micromonosporales</taxon>
        <taxon>Micromonosporaceae</taxon>
        <taxon>Polymorphospora</taxon>
    </lineage>
</organism>
<proteinExistence type="predicted"/>
<evidence type="ECO:0000313" key="2">
    <source>
        <dbReference type="Proteomes" id="UP001582793"/>
    </source>
</evidence>
<accession>A0ABV5CKU3</accession>
<evidence type="ECO:0000313" key="1">
    <source>
        <dbReference type="EMBL" id="MFB6392618.1"/>
    </source>
</evidence>
<dbReference type="Proteomes" id="UP001582793">
    <property type="component" value="Unassembled WGS sequence"/>
</dbReference>
<protein>
    <submittedName>
        <fullName evidence="1">Uncharacterized protein</fullName>
    </submittedName>
</protein>
<dbReference type="EMBL" id="JBCGDC010000011">
    <property type="protein sequence ID" value="MFB6392618.1"/>
    <property type="molecule type" value="Genomic_DNA"/>
</dbReference>
<keyword evidence="2" id="KW-1185">Reference proteome</keyword>
<sequence length="93" mass="10111">MTRDPAQPATGSRQWLEAINAGRHDATVGIVRYFAYDHLPVPLRSVSAACAHLALDMIERLPDGPELTTGLRKLLKAKDCFVRTALDAPDANA</sequence>
<gene>
    <name evidence="1" type="ORF">AAFH96_05800</name>
</gene>
<comment type="caution">
    <text evidence="1">The sequence shown here is derived from an EMBL/GenBank/DDBJ whole genome shotgun (WGS) entry which is preliminary data.</text>
</comment>
<name>A0ABV5CKU3_9ACTN</name>
<reference evidence="1 2" key="1">
    <citation type="submission" date="2024-04" db="EMBL/GenBank/DDBJ databases">
        <title>Polymorphospora sp. isolated from Baiyangdian Lake in Xiong'an New Area.</title>
        <authorList>
            <person name="Zhang X."/>
            <person name="Liu J."/>
        </authorList>
    </citation>
    <scope>NUCLEOTIDE SEQUENCE [LARGE SCALE GENOMIC DNA]</scope>
    <source>
        <strain evidence="1 2">2-325</strain>
    </source>
</reference>
<dbReference type="RefSeq" id="WP_375733333.1">
    <property type="nucleotide sequence ID" value="NZ_JBCGDC010000011.1"/>
</dbReference>